<reference evidence="1" key="1">
    <citation type="submission" date="2018-05" db="EMBL/GenBank/DDBJ databases">
        <authorList>
            <person name="Lanie J.A."/>
            <person name="Ng W.-L."/>
            <person name="Kazmierczak K.M."/>
            <person name="Andrzejewski T.M."/>
            <person name="Davidsen T.M."/>
            <person name="Wayne K.J."/>
            <person name="Tettelin H."/>
            <person name="Glass J.I."/>
            <person name="Rusch D."/>
            <person name="Podicherti R."/>
            <person name="Tsui H.-C.T."/>
            <person name="Winkler M.E."/>
        </authorList>
    </citation>
    <scope>NUCLEOTIDE SEQUENCE</scope>
</reference>
<proteinExistence type="predicted"/>
<feature type="non-terminal residue" evidence="1">
    <location>
        <position position="23"/>
    </location>
</feature>
<evidence type="ECO:0000313" key="1">
    <source>
        <dbReference type="EMBL" id="SVB71569.1"/>
    </source>
</evidence>
<name>A0A382G9K4_9ZZZZ</name>
<organism evidence="1">
    <name type="scientific">marine metagenome</name>
    <dbReference type="NCBI Taxonomy" id="408172"/>
    <lineage>
        <taxon>unclassified sequences</taxon>
        <taxon>metagenomes</taxon>
        <taxon>ecological metagenomes</taxon>
    </lineage>
</organism>
<dbReference type="EMBL" id="UINC01054180">
    <property type="protein sequence ID" value="SVB71569.1"/>
    <property type="molecule type" value="Genomic_DNA"/>
</dbReference>
<sequence>LSAAGSRVLSPGSLFSTMILASR</sequence>
<gene>
    <name evidence="1" type="ORF">METZ01_LOCUS224423</name>
</gene>
<accession>A0A382G9K4</accession>
<dbReference type="AlphaFoldDB" id="A0A382G9K4"/>
<feature type="non-terminal residue" evidence="1">
    <location>
        <position position="1"/>
    </location>
</feature>
<protein>
    <submittedName>
        <fullName evidence="1">Uncharacterized protein</fullName>
    </submittedName>
</protein>